<evidence type="ECO:0000313" key="2">
    <source>
        <dbReference type="Proteomes" id="UP000507470"/>
    </source>
</evidence>
<protein>
    <submittedName>
        <fullName evidence="1">Uncharacterized protein</fullName>
    </submittedName>
</protein>
<name>A0A6J8AAC0_MYTCO</name>
<dbReference type="OrthoDB" id="6143850at2759"/>
<dbReference type="AlphaFoldDB" id="A0A6J8AAC0"/>
<dbReference type="Proteomes" id="UP000507470">
    <property type="component" value="Unassembled WGS sequence"/>
</dbReference>
<keyword evidence="2" id="KW-1185">Reference proteome</keyword>
<accession>A0A6J8AAC0</accession>
<organism evidence="1 2">
    <name type="scientific">Mytilus coruscus</name>
    <name type="common">Sea mussel</name>
    <dbReference type="NCBI Taxonomy" id="42192"/>
    <lineage>
        <taxon>Eukaryota</taxon>
        <taxon>Metazoa</taxon>
        <taxon>Spiralia</taxon>
        <taxon>Lophotrochozoa</taxon>
        <taxon>Mollusca</taxon>
        <taxon>Bivalvia</taxon>
        <taxon>Autobranchia</taxon>
        <taxon>Pteriomorphia</taxon>
        <taxon>Mytilida</taxon>
        <taxon>Mytiloidea</taxon>
        <taxon>Mytilidae</taxon>
        <taxon>Mytilinae</taxon>
        <taxon>Mytilus</taxon>
    </lineage>
</organism>
<gene>
    <name evidence="1" type="ORF">MCOR_5261</name>
</gene>
<evidence type="ECO:0000313" key="1">
    <source>
        <dbReference type="EMBL" id="CAC5364086.1"/>
    </source>
</evidence>
<reference evidence="1 2" key="1">
    <citation type="submission" date="2020-06" db="EMBL/GenBank/DDBJ databases">
        <authorList>
            <person name="Li R."/>
            <person name="Bekaert M."/>
        </authorList>
    </citation>
    <scope>NUCLEOTIDE SEQUENCE [LARGE SCALE GENOMIC DNA]</scope>
    <source>
        <strain evidence="2">wild</strain>
    </source>
</reference>
<dbReference type="EMBL" id="CACVKT020000934">
    <property type="protein sequence ID" value="CAC5364086.1"/>
    <property type="molecule type" value="Genomic_DNA"/>
</dbReference>
<sequence length="164" mass="18709">MPVVKCPVPDCQYETDDVDAVVVAALLTTHATDHSAAASAIVSAKIEKLKRPTDSSAGSSENWTYFVSRWKDYIQAFLIHKALKPLLVHTVEDEMPKLPKTRKNMITKRLNYMGTVEKRETEKELHPKLRRKNVLHTDILAKTLNVKTIMNHYTILFLFGQIFC</sequence>
<proteinExistence type="predicted"/>